<feature type="domain" description="N-acetyltransferase" evidence="1">
    <location>
        <begin position="1"/>
        <end position="117"/>
    </location>
</feature>
<name>A0A239LMQ3_9BACT</name>
<dbReference type="SUPFAM" id="SSF55729">
    <property type="entry name" value="Acyl-CoA N-acyltransferases (Nat)"/>
    <property type="match status" value="1"/>
</dbReference>
<dbReference type="GO" id="GO:0016747">
    <property type="term" value="F:acyltransferase activity, transferring groups other than amino-acyl groups"/>
    <property type="evidence" value="ECO:0007669"/>
    <property type="project" value="InterPro"/>
</dbReference>
<dbReference type="EMBL" id="FZOQ01000045">
    <property type="protein sequence ID" value="SNT31761.1"/>
    <property type="molecule type" value="Genomic_DNA"/>
</dbReference>
<sequence length="120" mass="14008">MKLWQSELTVSKTYILRNHVVKVYCGQTFIGFYALISYGEGNWEVDHLWLTAENIRKGYGKEIFRHMIEHIRNAGGTRITLTAEPNAKGFYEKMGGKVIRRLESKIVGRFLEEYEFRTAT</sequence>
<keyword evidence="2" id="KW-0808">Transferase</keyword>
<dbReference type="Proteomes" id="UP000198432">
    <property type="component" value="Unassembled WGS sequence"/>
</dbReference>
<protein>
    <submittedName>
        <fullName evidence="2">Acetyltransferase (GNAT) domain-containing protein</fullName>
    </submittedName>
</protein>
<evidence type="ECO:0000259" key="1">
    <source>
        <dbReference type="PROSITE" id="PS51186"/>
    </source>
</evidence>
<dbReference type="PROSITE" id="PS51186">
    <property type="entry name" value="GNAT"/>
    <property type="match status" value="1"/>
</dbReference>
<dbReference type="CDD" id="cd04301">
    <property type="entry name" value="NAT_SF"/>
    <property type="match status" value="1"/>
</dbReference>
<dbReference type="InterPro" id="IPR016181">
    <property type="entry name" value="Acyl_CoA_acyltransferase"/>
</dbReference>
<reference evidence="3" key="1">
    <citation type="submission" date="2017-06" db="EMBL/GenBank/DDBJ databases">
        <authorList>
            <person name="Varghese N."/>
            <person name="Submissions S."/>
        </authorList>
    </citation>
    <scope>NUCLEOTIDE SEQUENCE [LARGE SCALE GENOMIC DNA]</scope>
    <source>
        <strain evidence="3">NKM1</strain>
    </source>
</reference>
<proteinExistence type="predicted"/>
<organism evidence="2 3">
    <name type="scientific">Pontibacter ummariensis</name>
    <dbReference type="NCBI Taxonomy" id="1610492"/>
    <lineage>
        <taxon>Bacteria</taxon>
        <taxon>Pseudomonadati</taxon>
        <taxon>Bacteroidota</taxon>
        <taxon>Cytophagia</taxon>
        <taxon>Cytophagales</taxon>
        <taxon>Hymenobacteraceae</taxon>
        <taxon>Pontibacter</taxon>
    </lineage>
</organism>
<evidence type="ECO:0000313" key="2">
    <source>
        <dbReference type="EMBL" id="SNT31761.1"/>
    </source>
</evidence>
<dbReference type="Pfam" id="PF00583">
    <property type="entry name" value="Acetyltransf_1"/>
    <property type="match status" value="1"/>
</dbReference>
<keyword evidence="3" id="KW-1185">Reference proteome</keyword>
<dbReference type="AlphaFoldDB" id="A0A239LMQ3"/>
<evidence type="ECO:0000313" key="3">
    <source>
        <dbReference type="Proteomes" id="UP000198432"/>
    </source>
</evidence>
<accession>A0A239LMQ3</accession>
<dbReference type="Gene3D" id="3.40.630.30">
    <property type="match status" value="1"/>
</dbReference>
<gene>
    <name evidence="2" type="ORF">SAMN06296052_14522</name>
</gene>
<dbReference type="InterPro" id="IPR000182">
    <property type="entry name" value="GNAT_dom"/>
</dbReference>